<reference evidence="2 3" key="1">
    <citation type="submission" date="2020-12" db="EMBL/GenBank/DDBJ databases">
        <title>Concerted genomic and epigenomic changes stabilize Arabidopsis allopolyploids.</title>
        <authorList>
            <person name="Chen Z."/>
        </authorList>
    </citation>
    <scope>NUCLEOTIDE SEQUENCE [LARGE SCALE GENOMIC DNA]</scope>
    <source>
        <strain evidence="2">Allo738</strain>
        <tissue evidence="2">Leaf</tissue>
    </source>
</reference>
<keyword evidence="3" id="KW-1185">Reference proteome</keyword>
<evidence type="ECO:0000313" key="3">
    <source>
        <dbReference type="Proteomes" id="UP000694240"/>
    </source>
</evidence>
<sequence length="101" mass="11680">MYKPITDEKLEKFWSHQFVEAVLLSSFAACIATAILARKSNFRIYQWRSIIVGVITLFVMAWSRMDRDLFVEILVVTSVIISWSLWDIVRAPSKRPAGTKD</sequence>
<organism evidence="2 3">
    <name type="scientific">Arabidopsis thaliana x Arabidopsis arenosa</name>
    <dbReference type="NCBI Taxonomy" id="1240361"/>
    <lineage>
        <taxon>Eukaryota</taxon>
        <taxon>Viridiplantae</taxon>
        <taxon>Streptophyta</taxon>
        <taxon>Embryophyta</taxon>
        <taxon>Tracheophyta</taxon>
        <taxon>Spermatophyta</taxon>
        <taxon>Magnoliopsida</taxon>
        <taxon>eudicotyledons</taxon>
        <taxon>Gunneridae</taxon>
        <taxon>Pentapetalae</taxon>
        <taxon>rosids</taxon>
        <taxon>malvids</taxon>
        <taxon>Brassicales</taxon>
        <taxon>Brassicaceae</taxon>
        <taxon>Camelineae</taxon>
        <taxon>Arabidopsis</taxon>
    </lineage>
</organism>
<keyword evidence="1" id="KW-0812">Transmembrane</keyword>
<dbReference type="EMBL" id="JAEFBK010000011">
    <property type="protein sequence ID" value="KAG7552773.1"/>
    <property type="molecule type" value="Genomic_DNA"/>
</dbReference>
<comment type="caution">
    <text evidence="2">The sequence shown here is derived from an EMBL/GenBank/DDBJ whole genome shotgun (WGS) entry which is preliminary data.</text>
</comment>
<evidence type="ECO:0008006" key="4">
    <source>
        <dbReference type="Google" id="ProtNLM"/>
    </source>
</evidence>
<keyword evidence="1" id="KW-0472">Membrane</keyword>
<feature type="transmembrane region" description="Helical" evidence="1">
    <location>
        <begin position="69"/>
        <end position="86"/>
    </location>
</feature>
<feature type="transmembrane region" description="Helical" evidence="1">
    <location>
        <begin position="18"/>
        <end position="37"/>
    </location>
</feature>
<keyword evidence="1" id="KW-1133">Transmembrane helix</keyword>
<dbReference type="Proteomes" id="UP000694240">
    <property type="component" value="Chromosome 11"/>
</dbReference>
<evidence type="ECO:0000313" key="2">
    <source>
        <dbReference type="EMBL" id="KAG7552773.1"/>
    </source>
</evidence>
<accession>A0A8T1Z3T8</accession>
<gene>
    <name evidence="2" type="ORF">ISN45_Aa06g033600</name>
</gene>
<proteinExistence type="predicted"/>
<name>A0A8T1Z3T8_9BRAS</name>
<dbReference type="AlphaFoldDB" id="A0A8T1Z3T8"/>
<protein>
    <recommendedName>
        <fullName evidence="4">Transmembrane protein</fullName>
    </recommendedName>
</protein>
<evidence type="ECO:0000256" key="1">
    <source>
        <dbReference type="SAM" id="Phobius"/>
    </source>
</evidence>
<feature type="transmembrane region" description="Helical" evidence="1">
    <location>
        <begin position="44"/>
        <end position="63"/>
    </location>
</feature>